<dbReference type="Proteomes" id="UP001591681">
    <property type="component" value="Unassembled WGS sequence"/>
</dbReference>
<organism evidence="4 5">
    <name type="scientific">Coilia grayii</name>
    <name type="common">Gray's grenadier anchovy</name>
    <dbReference type="NCBI Taxonomy" id="363190"/>
    <lineage>
        <taxon>Eukaryota</taxon>
        <taxon>Metazoa</taxon>
        <taxon>Chordata</taxon>
        <taxon>Craniata</taxon>
        <taxon>Vertebrata</taxon>
        <taxon>Euteleostomi</taxon>
        <taxon>Actinopterygii</taxon>
        <taxon>Neopterygii</taxon>
        <taxon>Teleostei</taxon>
        <taxon>Clupei</taxon>
        <taxon>Clupeiformes</taxon>
        <taxon>Clupeoidei</taxon>
        <taxon>Engraulidae</taxon>
        <taxon>Coilinae</taxon>
        <taxon>Coilia</taxon>
    </lineage>
</organism>
<dbReference type="Gene3D" id="3.30.70.330">
    <property type="match status" value="1"/>
</dbReference>
<reference evidence="4 5" key="1">
    <citation type="submission" date="2024-09" db="EMBL/GenBank/DDBJ databases">
        <title>A chromosome-level genome assembly of Gray's grenadier anchovy, Coilia grayii.</title>
        <authorList>
            <person name="Fu Z."/>
        </authorList>
    </citation>
    <scope>NUCLEOTIDE SEQUENCE [LARGE SCALE GENOMIC DNA]</scope>
    <source>
        <strain evidence="4">G4</strain>
        <tissue evidence="4">Muscle</tissue>
    </source>
</reference>
<feature type="domain" description="RRM" evidence="3">
    <location>
        <begin position="4"/>
        <end position="87"/>
    </location>
</feature>
<sequence length="545" mass="60086">MEGITIEVCGVPDLLPADRTVDKLTIHFLRPRNGGGEVVRVIYPTSAKGQAFVVFELKEVAARVASSKQTLDIDGQRFPLTVGIVDRAEVDLPVQATLDLNKFSDPSEVRQLLRKHYFNVSELSSGKVLLEGTFLSLRAVRAQLCRLLQQGTEHSTNRERSVSASSGTVHDVCPKKSTTLPHVNGTHGCGDDWTHTNSSQRHLSTGSSSVSRSPLGYDSSSASSDQSLSSSHRSRERVRSYHGNHSHSLQNSDTHQSLFPSDTLTSKPPLQRRTLSARETYPMEISFQVDTDVFRYTCSFRKDLVDNILKSYGVEVTLYADSGITTLTLKGKDCETAKQKLQDLINQTSIPLRTQEILLTELSHDEAVQIAKRIQMYKDVYNVLVRQSGNSVVIIGSSEDSYEMKQRLLGKSVDLLGSARIGRGTERGPRMTRSSSLPKQPKVRPEQGYNTRLNSSSGPSSMAYSPFHYQDDKHLGGAGMSHRRTSSETREKIMSRRPVPKEAPQDLGPSSGGKAPQLKKTALNLSPAAITEKFKSLTGKRSSKS</sequence>
<dbReference type="AlphaFoldDB" id="A0ABD1IZW4"/>
<evidence type="ECO:0000256" key="1">
    <source>
        <dbReference type="PROSITE-ProRule" id="PRU00176"/>
    </source>
</evidence>
<feature type="compositionally biased region" description="Polar residues" evidence="2">
    <location>
        <begin position="246"/>
        <end position="268"/>
    </location>
</feature>
<dbReference type="EMBL" id="JBHFQA010000021">
    <property type="protein sequence ID" value="KAL2080471.1"/>
    <property type="molecule type" value="Genomic_DNA"/>
</dbReference>
<dbReference type="InterPro" id="IPR000504">
    <property type="entry name" value="RRM_dom"/>
</dbReference>
<evidence type="ECO:0000313" key="4">
    <source>
        <dbReference type="EMBL" id="KAL2080471.1"/>
    </source>
</evidence>
<comment type="caution">
    <text evidence="4">The sequence shown here is derived from an EMBL/GenBank/DDBJ whole genome shotgun (WGS) entry which is preliminary data.</text>
</comment>
<feature type="region of interest" description="Disordered" evidence="2">
    <location>
        <begin position="151"/>
        <end position="182"/>
    </location>
</feature>
<name>A0ABD1IZW4_9TELE</name>
<feature type="region of interest" description="Disordered" evidence="2">
    <location>
        <begin position="197"/>
        <end position="277"/>
    </location>
</feature>
<feature type="compositionally biased region" description="Basic and acidic residues" evidence="2">
    <location>
        <begin position="485"/>
        <end position="504"/>
    </location>
</feature>
<dbReference type="PROSITE" id="PS50102">
    <property type="entry name" value="RRM"/>
    <property type="match status" value="1"/>
</dbReference>
<dbReference type="InterPro" id="IPR012677">
    <property type="entry name" value="Nucleotide-bd_a/b_plait_sf"/>
</dbReference>
<dbReference type="InterPro" id="IPR009909">
    <property type="entry name" value="Nmi/IFP35_dom"/>
</dbReference>
<keyword evidence="1" id="KW-0694">RNA-binding</keyword>
<dbReference type="GO" id="GO:0003723">
    <property type="term" value="F:RNA binding"/>
    <property type="evidence" value="ECO:0007669"/>
    <property type="project" value="UniProtKB-UniRule"/>
</dbReference>
<proteinExistence type="predicted"/>
<feature type="region of interest" description="Disordered" evidence="2">
    <location>
        <begin position="420"/>
        <end position="527"/>
    </location>
</feature>
<protein>
    <recommendedName>
        <fullName evidence="3">RRM domain-containing protein</fullName>
    </recommendedName>
</protein>
<gene>
    <name evidence="4" type="ORF">ACEWY4_024264</name>
</gene>
<feature type="compositionally biased region" description="Basic residues" evidence="2">
    <location>
        <begin position="232"/>
        <end position="245"/>
    </location>
</feature>
<dbReference type="PANTHER" id="PTHR15225:SF8">
    <property type="entry name" value="RNA-BINDING PROTEIN 43"/>
    <property type="match status" value="1"/>
</dbReference>
<evidence type="ECO:0000259" key="3">
    <source>
        <dbReference type="PROSITE" id="PS50102"/>
    </source>
</evidence>
<dbReference type="PANTHER" id="PTHR15225">
    <property type="entry name" value="INTERFERON-INDUCED PROTEIN 35/NMI N-MYC/STAT INTERACTING PROTEIN"/>
    <property type="match status" value="1"/>
</dbReference>
<dbReference type="Pfam" id="PF07292">
    <property type="entry name" value="NID"/>
    <property type="match status" value="1"/>
</dbReference>
<feature type="compositionally biased region" description="Low complexity" evidence="2">
    <location>
        <begin position="219"/>
        <end position="231"/>
    </location>
</feature>
<feature type="compositionally biased region" description="Polar residues" evidence="2">
    <location>
        <begin position="197"/>
        <end position="212"/>
    </location>
</feature>
<accession>A0ABD1IZW4</accession>
<evidence type="ECO:0000256" key="2">
    <source>
        <dbReference type="SAM" id="MobiDB-lite"/>
    </source>
</evidence>
<keyword evidence="5" id="KW-1185">Reference proteome</keyword>
<evidence type="ECO:0000313" key="5">
    <source>
        <dbReference type="Proteomes" id="UP001591681"/>
    </source>
</evidence>
<feature type="compositionally biased region" description="Low complexity" evidence="2">
    <location>
        <begin position="455"/>
        <end position="465"/>
    </location>
</feature>